<protein>
    <recommendedName>
        <fullName evidence="3">Death domain-containing protein</fullName>
    </recommendedName>
</protein>
<dbReference type="GeneID" id="109587134"/>
<dbReference type="RefSeq" id="XP_019858934.1">
    <property type="nucleotide sequence ID" value="XM_020003375.1"/>
</dbReference>
<feature type="domain" description="Death" evidence="3">
    <location>
        <begin position="36"/>
        <end position="114"/>
    </location>
</feature>
<dbReference type="SUPFAM" id="SSF47986">
    <property type="entry name" value="DEATH domain"/>
    <property type="match status" value="1"/>
</dbReference>
<dbReference type="Proteomes" id="UP000007879">
    <property type="component" value="Unassembled WGS sequence"/>
</dbReference>
<evidence type="ECO:0000259" key="3">
    <source>
        <dbReference type="PROSITE" id="PS50017"/>
    </source>
</evidence>
<sequence length="655" mass="74306">MGTILSSPAQAEPPNHLKTNDLAEVLDLLRRHDYSGVSFYNLGLYLGLSSATLDVIKENNKEDVLACLRECLKAWLKKADDGVVKKGGPTVFSLVSALRKLGEKRAAEGMLVMEKHPACKILARISNQSLVSALPKLAPLLHSEMHINEIVCVKKEEDMLLIEIVKAVCNDSNKLEVFARILLQYTATMNIGNTIMREYRKAYYWDESQDNNAKQDEIYLPPCITSKFKSMRVKLSFTFDEVELIIKACPPLTLDKIKNALIYYSEDLKPQVAQCDNAHDILELVRKDCSLDDIEMLKAIQGYIEEFSETELSKCLNEKFSYASPLQCERITIVVDQNTDDCTLHDIRRLAANTFHKLSPQNSRRIKLNVVRDGDSFTITCSFPLILSEQLITAALNNIDVLKENKVKRLTIGYCTVYEVKDTSTATTTEIDEYTSSLSTSSGLSKQLMLSLSVQLINSKEEVTTLNEESMIMKKEAESLKEMLDTKNKMLTASIAESGRLKKIAAETSQLLKEKVSLLTEREEVKVKEILEKQLALFQSEKDEIKQSESGSIVGTIEKHDRASHQEENEDIQSKEAETTETLQSTHKTIQRRMAFEIESLKKELKQKDNEVNEVHAESKKEIELLQEKITTMNWQLIKKEKQIQGNFISFKLKN</sequence>
<evidence type="ECO:0000256" key="2">
    <source>
        <dbReference type="SAM" id="MobiDB-lite"/>
    </source>
</evidence>
<dbReference type="AlphaFoldDB" id="A0AAN0JPJ0"/>
<reference evidence="4" key="2">
    <citation type="submission" date="2024-06" db="UniProtKB">
        <authorList>
            <consortium name="EnsemblMetazoa"/>
        </authorList>
    </citation>
    <scope>IDENTIFICATION</scope>
</reference>
<dbReference type="EnsemblMetazoa" id="XM_020003375.1">
    <property type="protein sequence ID" value="XP_019858934.1"/>
    <property type="gene ID" value="LOC109587134"/>
</dbReference>
<evidence type="ECO:0000313" key="5">
    <source>
        <dbReference type="Proteomes" id="UP000007879"/>
    </source>
</evidence>
<evidence type="ECO:0000313" key="4">
    <source>
        <dbReference type="EnsemblMetazoa" id="XP_019858934.1"/>
    </source>
</evidence>
<dbReference type="KEGG" id="aqu:109587134"/>
<dbReference type="InterPro" id="IPR000488">
    <property type="entry name" value="Death_dom"/>
</dbReference>
<feature type="compositionally biased region" description="Basic and acidic residues" evidence="2">
    <location>
        <begin position="558"/>
        <end position="578"/>
    </location>
</feature>
<keyword evidence="5" id="KW-1185">Reference proteome</keyword>
<feature type="coiled-coil region" evidence="1">
    <location>
        <begin position="591"/>
        <end position="618"/>
    </location>
</feature>
<dbReference type="PROSITE" id="PS50017">
    <property type="entry name" value="DEATH_DOMAIN"/>
    <property type="match status" value="1"/>
</dbReference>
<dbReference type="CDD" id="cd01670">
    <property type="entry name" value="Death"/>
    <property type="match status" value="1"/>
</dbReference>
<dbReference type="Gene3D" id="1.10.533.10">
    <property type="entry name" value="Death Domain, Fas"/>
    <property type="match status" value="1"/>
</dbReference>
<evidence type="ECO:0000256" key="1">
    <source>
        <dbReference type="SAM" id="Coils"/>
    </source>
</evidence>
<accession>A0AAN0JPJ0</accession>
<proteinExistence type="predicted"/>
<name>A0AAN0JPJ0_AMPQE</name>
<keyword evidence="1" id="KW-0175">Coiled coil</keyword>
<organism evidence="4 5">
    <name type="scientific">Amphimedon queenslandica</name>
    <name type="common">Sponge</name>
    <dbReference type="NCBI Taxonomy" id="400682"/>
    <lineage>
        <taxon>Eukaryota</taxon>
        <taxon>Metazoa</taxon>
        <taxon>Porifera</taxon>
        <taxon>Demospongiae</taxon>
        <taxon>Heteroscleromorpha</taxon>
        <taxon>Haplosclerida</taxon>
        <taxon>Niphatidae</taxon>
        <taxon>Amphimedon</taxon>
    </lineage>
</organism>
<dbReference type="InterPro" id="IPR011029">
    <property type="entry name" value="DEATH-like_dom_sf"/>
</dbReference>
<reference evidence="5" key="1">
    <citation type="journal article" date="2010" name="Nature">
        <title>The Amphimedon queenslandica genome and the evolution of animal complexity.</title>
        <authorList>
            <person name="Srivastava M."/>
            <person name="Simakov O."/>
            <person name="Chapman J."/>
            <person name="Fahey B."/>
            <person name="Gauthier M.E."/>
            <person name="Mitros T."/>
            <person name="Richards G.S."/>
            <person name="Conaco C."/>
            <person name="Dacre M."/>
            <person name="Hellsten U."/>
            <person name="Larroux C."/>
            <person name="Putnam N.H."/>
            <person name="Stanke M."/>
            <person name="Adamska M."/>
            <person name="Darling A."/>
            <person name="Degnan S.M."/>
            <person name="Oakley T.H."/>
            <person name="Plachetzki D.C."/>
            <person name="Zhai Y."/>
            <person name="Adamski M."/>
            <person name="Calcino A."/>
            <person name="Cummins S.F."/>
            <person name="Goodstein D.M."/>
            <person name="Harris C."/>
            <person name="Jackson D.J."/>
            <person name="Leys S.P."/>
            <person name="Shu S."/>
            <person name="Woodcroft B.J."/>
            <person name="Vervoort M."/>
            <person name="Kosik K.S."/>
            <person name="Manning G."/>
            <person name="Degnan B.M."/>
            <person name="Rokhsar D.S."/>
        </authorList>
    </citation>
    <scope>NUCLEOTIDE SEQUENCE [LARGE SCALE GENOMIC DNA]</scope>
</reference>
<feature type="region of interest" description="Disordered" evidence="2">
    <location>
        <begin position="558"/>
        <end position="586"/>
    </location>
</feature>
<dbReference type="GO" id="GO:0007165">
    <property type="term" value="P:signal transduction"/>
    <property type="evidence" value="ECO:0007669"/>
    <property type="project" value="InterPro"/>
</dbReference>